<dbReference type="PANTHER" id="PTHR23022:SF119">
    <property type="entry name" value="TC1-LIKE TRANSPOSASE DDE DOMAIN-CONTAINING PROTEIN"/>
    <property type="match status" value="1"/>
</dbReference>
<dbReference type="InterPro" id="IPR036397">
    <property type="entry name" value="RNaseH_sf"/>
</dbReference>
<dbReference type="AlphaFoldDB" id="A0AAE1L6N0"/>
<dbReference type="EMBL" id="JAWQEG010000008">
    <property type="protein sequence ID" value="KAK3896200.1"/>
    <property type="molecule type" value="Genomic_DNA"/>
</dbReference>
<dbReference type="Pfam" id="PF13384">
    <property type="entry name" value="HTH_23"/>
    <property type="match status" value="1"/>
</dbReference>
<dbReference type="InterPro" id="IPR052338">
    <property type="entry name" value="Transposase_5"/>
</dbReference>
<evidence type="ECO:0000313" key="3">
    <source>
        <dbReference type="EMBL" id="KAK3896200.1"/>
    </source>
</evidence>
<feature type="domain" description="Tc1-like transposase DDE" evidence="2">
    <location>
        <begin position="65"/>
        <end position="175"/>
    </location>
</feature>
<keyword evidence="4" id="KW-1185">Reference proteome</keyword>
<dbReference type="Proteomes" id="UP001286313">
    <property type="component" value="Unassembled WGS sequence"/>
</dbReference>
<comment type="subcellular location">
    <subcellularLocation>
        <location evidence="1">Nucleus</location>
    </subcellularLocation>
</comment>
<organism evidence="3 4">
    <name type="scientific">Petrolisthes cinctipes</name>
    <name type="common">Flat porcelain crab</name>
    <dbReference type="NCBI Taxonomy" id="88211"/>
    <lineage>
        <taxon>Eukaryota</taxon>
        <taxon>Metazoa</taxon>
        <taxon>Ecdysozoa</taxon>
        <taxon>Arthropoda</taxon>
        <taxon>Crustacea</taxon>
        <taxon>Multicrustacea</taxon>
        <taxon>Malacostraca</taxon>
        <taxon>Eumalacostraca</taxon>
        <taxon>Eucarida</taxon>
        <taxon>Decapoda</taxon>
        <taxon>Pleocyemata</taxon>
        <taxon>Anomura</taxon>
        <taxon>Galatheoidea</taxon>
        <taxon>Porcellanidae</taxon>
        <taxon>Petrolisthes</taxon>
    </lineage>
</organism>
<dbReference type="InterPro" id="IPR038717">
    <property type="entry name" value="Tc1-like_DDE_dom"/>
</dbReference>
<reference evidence="3" key="1">
    <citation type="submission" date="2023-10" db="EMBL/GenBank/DDBJ databases">
        <title>Genome assemblies of two species of porcelain crab, Petrolisthes cinctipes and Petrolisthes manimaculis (Anomura: Porcellanidae).</title>
        <authorList>
            <person name="Angst P."/>
        </authorList>
    </citation>
    <scope>NUCLEOTIDE SEQUENCE</scope>
    <source>
        <strain evidence="3">PB745_01</strain>
        <tissue evidence="3">Gill</tissue>
    </source>
</reference>
<dbReference type="GO" id="GO:0005634">
    <property type="term" value="C:nucleus"/>
    <property type="evidence" value="ECO:0007669"/>
    <property type="project" value="UniProtKB-SubCell"/>
</dbReference>
<evidence type="ECO:0000259" key="2">
    <source>
        <dbReference type="Pfam" id="PF13358"/>
    </source>
</evidence>
<dbReference type="InterPro" id="IPR009057">
    <property type="entry name" value="Homeodomain-like_sf"/>
</dbReference>
<proteinExistence type="predicted"/>
<name>A0AAE1L6N0_PETCI</name>
<dbReference type="SUPFAM" id="SSF46689">
    <property type="entry name" value="Homeodomain-like"/>
    <property type="match status" value="1"/>
</dbReference>
<evidence type="ECO:0000256" key="1">
    <source>
        <dbReference type="ARBA" id="ARBA00004123"/>
    </source>
</evidence>
<dbReference type="GO" id="GO:0003676">
    <property type="term" value="F:nucleic acid binding"/>
    <property type="evidence" value="ECO:0007669"/>
    <property type="project" value="InterPro"/>
</dbReference>
<sequence length="226" mass="26370">MDLQSEKVAQRGKIVGMKEAGLSADEIAAELGLHRATVYRWLRRWEEDGELRDRPRYAEQNIYQEPGSGHVTCNVWGWIGLNGVGEVTQIQGKFNADQYLEILEEVVLPSVRCYAIPYPENIVFMQDNCPVHTARVVRRWFEEQPQLELLPWPSNSPDLNPIENVWANITNVWEPTQERSLQQLMRHMETKWEVLRRKPQLIYNMVASVPDRLQSVVNNNGDWTRF</sequence>
<protein>
    <recommendedName>
        <fullName evidence="2">Tc1-like transposase DDE domain-containing protein</fullName>
    </recommendedName>
</protein>
<gene>
    <name evidence="3" type="ORF">Pcinc_000122</name>
</gene>
<dbReference type="Gene3D" id="3.30.420.10">
    <property type="entry name" value="Ribonuclease H-like superfamily/Ribonuclease H"/>
    <property type="match status" value="1"/>
</dbReference>
<evidence type="ECO:0000313" key="4">
    <source>
        <dbReference type="Proteomes" id="UP001286313"/>
    </source>
</evidence>
<comment type="caution">
    <text evidence="3">The sequence shown here is derived from an EMBL/GenBank/DDBJ whole genome shotgun (WGS) entry which is preliminary data.</text>
</comment>
<dbReference type="Pfam" id="PF13358">
    <property type="entry name" value="DDE_3"/>
    <property type="match status" value="1"/>
</dbReference>
<accession>A0AAE1L6N0</accession>
<dbReference type="PANTHER" id="PTHR23022">
    <property type="entry name" value="TRANSPOSABLE ELEMENT-RELATED"/>
    <property type="match status" value="1"/>
</dbReference>